<protein>
    <submittedName>
        <fullName evidence="1">Uncharacterized protein</fullName>
    </submittedName>
</protein>
<evidence type="ECO:0000313" key="1">
    <source>
        <dbReference type="EMBL" id="KAJ1180396.1"/>
    </source>
</evidence>
<evidence type="ECO:0000313" key="2">
    <source>
        <dbReference type="Proteomes" id="UP001066276"/>
    </source>
</evidence>
<dbReference type="EMBL" id="JANPWB010000006">
    <property type="protein sequence ID" value="KAJ1180396.1"/>
    <property type="molecule type" value="Genomic_DNA"/>
</dbReference>
<dbReference type="AlphaFoldDB" id="A0AAV7TVV5"/>
<comment type="caution">
    <text evidence="1">The sequence shown here is derived from an EMBL/GenBank/DDBJ whole genome shotgun (WGS) entry which is preliminary data.</text>
</comment>
<proteinExistence type="predicted"/>
<reference evidence="1" key="1">
    <citation type="journal article" date="2022" name="bioRxiv">
        <title>Sequencing and chromosome-scale assembly of the giantPleurodeles waltlgenome.</title>
        <authorList>
            <person name="Brown T."/>
            <person name="Elewa A."/>
            <person name="Iarovenko S."/>
            <person name="Subramanian E."/>
            <person name="Araus A.J."/>
            <person name="Petzold A."/>
            <person name="Susuki M."/>
            <person name="Suzuki K.-i.T."/>
            <person name="Hayashi T."/>
            <person name="Toyoda A."/>
            <person name="Oliveira C."/>
            <person name="Osipova E."/>
            <person name="Leigh N.D."/>
            <person name="Simon A."/>
            <person name="Yun M.H."/>
        </authorList>
    </citation>
    <scope>NUCLEOTIDE SEQUENCE</scope>
    <source>
        <strain evidence="1">20211129_DDA</strain>
        <tissue evidence="1">Liver</tissue>
    </source>
</reference>
<accession>A0AAV7TVV5</accession>
<name>A0AAV7TVV5_PLEWA</name>
<gene>
    <name evidence="1" type="ORF">NDU88_005617</name>
</gene>
<organism evidence="1 2">
    <name type="scientific">Pleurodeles waltl</name>
    <name type="common">Iberian ribbed newt</name>
    <dbReference type="NCBI Taxonomy" id="8319"/>
    <lineage>
        <taxon>Eukaryota</taxon>
        <taxon>Metazoa</taxon>
        <taxon>Chordata</taxon>
        <taxon>Craniata</taxon>
        <taxon>Vertebrata</taxon>
        <taxon>Euteleostomi</taxon>
        <taxon>Amphibia</taxon>
        <taxon>Batrachia</taxon>
        <taxon>Caudata</taxon>
        <taxon>Salamandroidea</taxon>
        <taxon>Salamandridae</taxon>
        <taxon>Pleurodelinae</taxon>
        <taxon>Pleurodeles</taxon>
    </lineage>
</organism>
<dbReference type="Proteomes" id="UP001066276">
    <property type="component" value="Chromosome 3_2"/>
</dbReference>
<sequence>MSGRKDAYEKELSKVRKSKIQFDRNHAVKVTKVKVGDLVMIKRPGLSFAGSKLSKPLRVIKIFTNVVKTCDHQVWNLSRVVLYKGSAVQEHQFDNEKFSDNFGDNVVTGNLAKDGDDYKHRKDSSKMLRRKSTRKSQSLAYLQDYV</sequence>
<keyword evidence="2" id="KW-1185">Reference proteome</keyword>